<dbReference type="EMBL" id="JACHMM010000001">
    <property type="protein sequence ID" value="MBB5791834.1"/>
    <property type="molecule type" value="Genomic_DNA"/>
</dbReference>
<dbReference type="Proteomes" id="UP000542813">
    <property type="component" value="Unassembled WGS sequence"/>
</dbReference>
<dbReference type="InterPro" id="IPR057326">
    <property type="entry name" value="KR_dom"/>
</dbReference>
<name>A0A7W9LQ20_9ACTN</name>
<dbReference type="PANTHER" id="PTHR42760">
    <property type="entry name" value="SHORT-CHAIN DEHYDROGENASES/REDUCTASES FAMILY MEMBER"/>
    <property type="match status" value="1"/>
</dbReference>
<feature type="domain" description="Ketoreductase" evidence="3">
    <location>
        <begin position="12"/>
        <end position="190"/>
    </location>
</feature>
<dbReference type="InterPro" id="IPR002347">
    <property type="entry name" value="SDR_fam"/>
</dbReference>
<dbReference type="PRINTS" id="PR00081">
    <property type="entry name" value="GDHRDH"/>
</dbReference>
<dbReference type="InterPro" id="IPR036291">
    <property type="entry name" value="NAD(P)-bd_dom_sf"/>
</dbReference>
<evidence type="ECO:0000256" key="1">
    <source>
        <dbReference type="ARBA" id="ARBA00006484"/>
    </source>
</evidence>
<dbReference type="PRINTS" id="PR00080">
    <property type="entry name" value="SDRFAMILY"/>
</dbReference>
<proteinExistence type="inferred from homology"/>
<dbReference type="RefSeq" id="WP_184828913.1">
    <property type="nucleotide sequence ID" value="NZ_JACHMM010000001.1"/>
</dbReference>
<dbReference type="SUPFAM" id="SSF51735">
    <property type="entry name" value="NAD(P)-binding Rossmann-fold domains"/>
    <property type="match status" value="1"/>
</dbReference>
<accession>A0A7W9LQ20</accession>
<dbReference type="AlphaFoldDB" id="A0A7W9LQ20"/>
<comment type="caution">
    <text evidence="4">The sequence shown here is derived from an EMBL/GenBank/DDBJ whole genome shotgun (WGS) entry which is preliminary data.</text>
</comment>
<protein>
    <submittedName>
        <fullName evidence="4">NAD(P)-dependent dehydrogenase (Short-subunit alcohol dehydrogenase family)</fullName>
    </submittedName>
</protein>
<dbReference type="GO" id="GO:0006633">
    <property type="term" value="P:fatty acid biosynthetic process"/>
    <property type="evidence" value="ECO:0007669"/>
    <property type="project" value="TreeGrafter"/>
</dbReference>
<evidence type="ECO:0000259" key="3">
    <source>
        <dbReference type="SMART" id="SM00822"/>
    </source>
</evidence>
<dbReference type="GO" id="GO:0016616">
    <property type="term" value="F:oxidoreductase activity, acting on the CH-OH group of donors, NAD or NADP as acceptor"/>
    <property type="evidence" value="ECO:0007669"/>
    <property type="project" value="TreeGrafter"/>
</dbReference>
<reference evidence="4 5" key="1">
    <citation type="submission" date="2020-08" db="EMBL/GenBank/DDBJ databases">
        <title>Sequencing the genomes of 1000 actinobacteria strains.</title>
        <authorList>
            <person name="Klenk H.-P."/>
        </authorList>
    </citation>
    <scope>NUCLEOTIDE SEQUENCE [LARGE SCALE GENOMIC DNA]</scope>
    <source>
        <strain evidence="4 5">DSM 102122</strain>
    </source>
</reference>
<dbReference type="PROSITE" id="PS00061">
    <property type="entry name" value="ADH_SHORT"/>
    <property type="match status" value="1"/>
</dbReference>
<sequence length="254" mass="25616">MSDHQSGGPGGRVALVTGASRGIGRALATGLARAGWDLALLGRDRVALDATAEQCGDVRVLTLEGDVRLAADVTAAVEAAETALGPLSALVNNAGAQHVGPALELSPEHLDDIVDTNLKGAFLCSQAAGRSMLRRGGGGAIVNIASAAALVGTTGRAAYAASKAGLVMLTRTLAREWAPHRIRVNAVAPTFVDTDLGRQTLADPASRAAVVAAIPLGRVAGYDDIVPAVEYLLDDGRAGFVTGQVLAVDGGLSA</sequence>
<dbReference type="CDD" id="cd05233">
    <property type="entry name" value="SDR_c"/>
    <property type="match status" value="1"/>
</dbReference>
<keyword evidence="5" id="KW-1185">Reference proteome</keyword>
<organism evidence="4 5">
    <name type="scientific">Jiangella mangrovi</name>
    <dbReference type="NCBI Taxonomy" id="1524084"/>
    <lineage>
        <taxon>Bacteria</taxon>
        <taxon>Bacillati</taxon>
        <taxon>Actinomycetota</taxon>
        <taxon>Actinomycetes</taxon>
        <taxon>Jiangellales</taxon>
        <taxon>Jiangellaceae</taxon>
        <taxon>Jiangella</taxon>
    </lineage>
</organism>
<dbReference type="Pfam" id="PF13561">
    <property type="entry name" value="adh_short_C2"/>
    <property type="match status" value="1"/>
</dbReference>
<dbReference type="GO" id="GO:0048038">
    <property type="term" value="F:quinone binding"/>
    <property type="evidence" value="ECO:0007669"/>
    <property type="project" value="TreeGrafter"/>
</dbReference>
<keyword evidence="2" id="KW-0560">Oxidoreductase</keyword>
<dbReference type="PANTHER" id="PTHR42760:SF133">
    <property type="entry name" value="3-OXOACYL-[ACYL-CARRIER-PROTEIN] REDUCTASE"/>
    <property type="match status" value="1"/>
</dbReference>
<comment type="similarity">
    <text evidence="1">Belongs to the short-chain dehydrogenases/reductases (SDR) family.</text>
</comment>
<evidence type="ECO:0000313" key="4">
    <source>
        <dbReference type="EMBL" id="MBB5791834.1"/>
    </source>
</evidence>
<dbReference type="SMART" id="SM00822">
    <property type="entry name" value="PKS_KR"/>
    <property type="match status" value="1"/>
</dbReference>
<dbReference type="FunFam" id="3.40.50.720:FF:000084">
    <property type="entry name" value="Short-chain dehydrogenase reductase"/>
    <property type="match status" value="1"/>
</dbReference>
<dbReference type="Gene3D" id="3.40.50.720">
    <property type="entry name" value="NAD(P)-binding Rossmann-like Domain"/>
    <property type="match status" value="1"/>
</dbReference>
<gene>
    <name evidence="4" type="ORF">HD601_006409</name>
</gene>
<evidence type="ECO:0000256" key="2">
    <source>
        <dbReference type="ARBA" id="ARBA00023002"/>
    </source>
</evidence>
<evidence type="ECO:0000313" key="5">
    <source>
        <dbReference type="Proteomes" id="UP000542813"/>
    </source>
</evidence>
<dbReference type="InterPro" id="IPR020904">
    <property type="entry name" value="Sc_DH/Rdtase_CS"/>
</dbReference>